<dbReference type="PANTHER" id="PTHR43639:SF1">
    <property type="entry name" value="SHORT-CHAIN DEHYDROGENASE_REDUCTASE FAMILY PROTEIN"/>
    <property type="match status" value="1"/>
</dbReference>
<gene>
    <name evidence="4" type="ORF">ACFOYY_03515</name>
</gene>
<dbReference type="SMART" id="SM00822">
    <property type="entry name" value="PKS_KR"/>
    <property type="match status" value="1"/>
</dbReference>
<evidence type="ECO:0000256" key="2">
    <source>
        <dbReference type="ARBA" id="ARBA00023002"/>
    </source>
</evidence>
<dbReference type="NCBIfam" id="NF005559">
    <property type="entry name" value="PRK07231.1"/>
    <property type="match status" value="1"/>
</dbReference>
<sequence length="251" mass="25851">MGRLTDKVALVTGGSRGIGRAVARRLAGDGATVVLTYAQDGAAAAETVENIEKDGGRAFALRAELGEHGDAEALWAAFDAVTGDARVDILVNNAGIGRSAGIATLTEEEFDKVFAVNVRAPFFVVQHALPRLNDGGRIINVSSGAARMALPEIIAYSSTKGALDTFTLNLAKALGPRGITVNSVAPGIIDTDVNAGWLRADPEAWERAAALSALGRVGTPEDVADIVAFLASDDARWVSGRVVDATGGSGL</sequence>
<dbReference type="PANTHER" id="PTHR43639">
    <property type="entry name" value="OXIDOREDUCTASE, SHORT-CHAIN DEHYDROGENASE/REDUCTASE FAMILY (AFU_ORTHOLOGUE AFUA_5G02870)"/>
    <property type="match status" value="1"/>
</dbReference>
<feature type="domain" description="Ketoreductase" evidence="3">
    <location>
        <begin position="7"/>
        <end position="191"/>
    </location>
</feature>
<organism evidence="4 5">
    <name type="scientific">Streptosporangium jomthongense</name>
    <dbReference type="NCBI Taxonomy" id="1193683"/>
    <lineage>
        <taxon>Bacteria</taxon>
        <taxon>Bacillati</taxon>
        <taxon>Actinomycetota</taxon>
        <taxon>Actinomycetes</taxon>
        <taxon>Streptosporangiales</taxon>
        <taxon>Streptosporangiaceae</taxon>
        <taxon>Streptosporangium</taxon>
    </lineage>
</organism>
<evidence type="ECO:0000313" key="5">
    <source>
        <dbReference type="Proteomes" id="UP001595698"/>
    </source>
</evidence>
<dbReference type="InterPro" id="IPR057326">
    <property type="entry name" value="KR_dom"/>
</dbReference>
<comment type="caution">
    <text evidence="4">The sequence shown here is derived from an EMBL/GenBank/DDBJ whole genome shotgun (WGS) entry which is preliminary data.</text>
</comment>
<dbReference type="PRINTS" id="PR00080">
    <property type="entry name" value="SDRFAMILY"/>
</dbReference>
<evidence type="ECO:0000313" key="4">
    <source>
        <dbReference type="EMBL" id="MFC3979173.1"/>
    </source>
</evidence>
<protein>
    <submittedName>
        <fullName evidence="4">SDR family NAD(P)-dependent oxidoreductase</fullName>
        <ecNumber evidence="4">1.1.1.-</ecNumber>
    </submittedName>
</protein>
<dbReference type="InterPro" id="IPR020904">
    <property type="entry name" value="Sc_DH/Rdtase_CS"/>
</dbReference>
<dbReference type="EMBL" id="JBHSBC010000002">
    <property type="protein sequence ID" value="MFC3979173.1"/>
    <property type="molecule type" value="Genomic_DNA"/>
</dbReference>
<dbReference type="SUPFAM" id="SSF51735">
    <property type="entry name" value="NAD(P)-binding Rossmann-fold domains"/>
    <property type="match status" value="1"/>
</dbReference>
<comment type="similarity">
    <text evidence="1">Belongs to the short-chain dehydrogenases/reductases (SDR) family.</text>
</comment>
<dbReference type="GO" id="GO:0016491">
    <property type="term" value="F:oxidoreductase activity"/>
    <property type="evidence" value="ECO:0007669"/>
    <property type="project" value="UniProtKB-KW"/>
</dbReference>
<accession>A0ABV8EV01</accession>
<evidence type="ECO:0000256" key="1">
    <source>
        <dbReference type="ARBA" id="ARBA00006484"/>
    </source>
</evidence>
<dbReference type="EC" id="1.1.1.-" evidence="4"/>
<name>A0ABV8EV01_9ACTN</name>
<dbReference type="PRINTS" id="PR00081">
    <property type="entry name" value="GDHRDH"/>
</dbReference>
<reference evidence="5" key="1">
    <citation type="journal article" date="2019" name="Int. J. Syst. Evol. Microbiol.">
        <title>The Global Catalogue of Microorganisms (GCM) 10K type strain sequencing project: providing services to taxonomists for standard genome sequencing and annotation.</title>
        <authorList>
            <consortium name="The Broad Institute Genomics Platform"/>
            <consortium name="The Broad Institute Genome Sequencing Center for Infectious Disease"/>
            <person name="Wu L."/>
            <person name="Ma J."/>
        </authorList>
    </citation>
    <scope>NUCLEOTIDE SEQUENCE [LARGE SCALE GENOMIC DNA]</scope>
    <source>
        <strain evidence="5">TBRC 7912</strain>
    </source>
</reference>
<keyword evidence="2 4" id="KW-0560">Oxidoreductase</keyword>
<dbReference type="Proteomes" id="UP001595698">
    <property type="component" value="Unassembled WGS sequence"/>
</dbReference>
<dbReference type="PROSITE" id="PS00061">
    <property type="entry name" value="ADH_SHORT"/>
    <property type="match status" value="1"/>
</dbReference>
<dbReference type="RefSeq" id="WP_386187788.1">
    <property type="nucleotide sequence ID" value="NZ_JBHSBC010000002.1"/>
</dbReference>
<evidence type="ECO:0000259" key="3">
    <source>
        <dbReference type="SMART" id="SM00822"/>
    </source>
</evidence>
<keyword evidence="5" id="KW-1185">Reference proteome</keyword>
<dbReference type="InterPro" id="IPR036291">
    <property type="entry name" value="NAD(P)-bd_dom_sf"/>
</dbReference>
<dbReference type="Pfam" id="PF13561">
    <property type="entry name" value="adh_short_C2"/>
    <property type="match status" value="1"/>
</dbReference>
<proteinExistence type="inferred from homology"/>
<dbReference type="InterPro" id="IPR002347">
    <property type="entry name" value="SDR_fam"/>
</dbReference>
<dbReference type="Gene3D" id="3.40.50.720">
    <property type="entry name" value="NAD(P)-binding Rossmann-like Domain"/>
    <property type="match status" value="1"/>
</dbReference>